<dbReference type="AlphaFoldDB" id="A0A517ZAS5"/>
<reference evidence="2 3" key="1">
    <citation type="submission" date="2019-02" db="EMBL/GenBank/DDBJ databases">
        <title>Deep-cultivation of Planctomycetes and their phenomic and genomic characterization uncovers novel biology.</title>
        <authorList>
            <person name="Wiegand S."/>
            <person name="Jogler M."/>
            <person name="Boedeker C."/>
            <person name="Pinto D."/>
            <person name="Vollmers J."/>
            <person name="Rivas-Marin E."/>
            <person name="Kohn T."/>
            <person name="Peeters S.H."/>
            <person name="Heuer A."/>
            <person name="Rast P."/>
            <person name="Oberbeckmann S."/>
            <person name="Bunk B."/>
            <person name="Jeske O."/>
            <person name="Meyerdierks A."/>
            <person name="Storesund J.E."/>
            <person name="Kallscheuer N."/>
            <person name="Luecker S."/>
            <person name="Lage O.M."/>
            <person name="Pohl T."/>
            <person name="Merkel B.J."/>
            <person name="Hornburger P."/>
            <person name="Mueller R.-W."/>
            <person name="Bruemmer F."/>
            <person name="Labrenz M."/>
            <person name="Spormann A.M."/>
            <person name="Op den Camp H."/>
            <person name="Overmann J."/>
            <person name="Amann R."/>
            <person name="Jetten M.S.M."/>
            <person name="Mascher T."/>
            <person name="Medema M.H."/>
            <person name="Devos D.P."/>
            <person name="Kaster A.-K."/>
            <person name="Ovreas L."/>
            <person name="Rohde M."/>
            <person name="Galperin M.Y."/>
            <person name="Jogler C."/>
        </authorList>
    </citation>
    <scope>NUCLEOTIDE SEQUENCE [LARGE SCALE GENOMIC DNA]</scope>
    <source>
        <strain evidence="2 3">Mal4</strain>
    </source>
</reference>
<evidence type="ECO:0000313" key="3">
    <source>
        <dbReference type="Proteomes" id="UP000320496"/>
    </source>
</evidence>
<gene>
    <name evidence="2" type="ORF">Mal4_39520</name>
</gene>
<dbReference type="EMBL" id="CP036275">
    <property type="protein sequence ID" value="QDU39606.1"/>
    <property type="molecule type" value="Genomic_DNA"/>
</dbReference>
<organism evidence="2 3">
    <name type="scientific">Maioricimonas rarisocia</name>
    <dbReference type="NCBI Taxonomy" id="2528026"/>
    <lineage>
        <taxon>Bacteria</taxon>
        <taxon>Pseudomonadati</taxon>
        <taxon>Planctomycetota</taxon>
        <taxon>Planctomycetia</taxon>
        <taxon>Planctomycetales</taxon>
        <taxon>Planctomycetaceae</taxon>
        <taxon>Maioricimonas</taxon>
    </lineage>
</organism>
<proteinExistence type="predicted"/>
<accession>A0A517ZAS5</accession>
<dbReference type="Proteomes" id="UP000320496">
    <property type="component" value="Chromosome"/>
</dbReference>
<name>A0A517ZAS5_9PLAN</name>
<protein>
    <submittedName>
        <fullName evidence="2">Uncharacterized protein</fullName>
    </submittedName>
</protein>
<evidence type="ECO:0000313" key="2">
    <source>
        <dbReference type="EMBL" id="QDU39606.1"/>
    </source>
</evidence>
<sequence>MRAEPVNHLMLRHEQDRGASQQHTAEWPRTVQRREPNGVTGSFCAARRR</sequence>
<keyword evidence="3" id="KW-1185">Reference proteome</keyword>
<evidence type="ECO:0000256" key="1">
    <source>
        <dbReference type="SAM" id="MobiDB-lite"/>
    </source>
</evidence>
<feature type="compositionally biased region" description="Basic and acidic residues" evidence="1">
    <location>
        <begin position="1"/>
        <end position="17"/>
    </location>
</feature>
<feature type="region of interest" description="Disordered" evidence="1">
    <location>
        <begin position="1"/>
        <end position="49"/>
    </location>
</feature>
<dbReference type="KEGG" id="mri:Mal4_39520"/>